<comment type="caution">
    <text evidence="5">The sequence shown here is derived from an EMBL/GenBank/DDBJ whole genome shotgun (WGS) entry which is preliminary data.</text>
</comment>
<feature type="domain" description="HTH lacI-type" evidence="4">
    <location>
        <begin position="3"/>
        <end position="57"/>
    </location>
</feature>
<dbReference type="SUPFAM" id="SSF47413">
    <property type="entry name" value="lambda repressor-like DNA-binding domains"/>
    <property type="match status" value="1"/>
</dbReference>
<dbReference type="InterPro" id="IPR010982">
    <property type="entry name" value="Lambda_DNA-bd_dom_sf"/>
</dbReference>
<evidence type="ECO:0000259" key="4">
    <source>
        <dbReference type="PROSITE" id="PS50932"/>
    </source>
</evidence>
<name>A0A3N1XZ87_9FIRM</name>
<keyword evidence="2" id="KW-0238">DNA-binding</keyword>
<keyword evidence="3" id="KW-0804">Transcription</keyword>
<dbReference type="PANTHER" id="PTHR30146">
    <property type="entry name" value="LACI-RELATED TRANSCRIPTIONAL REPRESSOR"/>
    <property type="match status" value="1"/>
</dbReference>
<evidence type="ECO:0000256" key="2">
    <source>
        <dbReference type="ARBA" id="ARBA00023125"/>
    </source>
</evidence>
<dbReference type="GO" id="GO:0003700">
    <property type="term" value="F:DNA-binding transcription factor activity"/>
    <property type="evidence" value="ECO:0007669"/>
    <property type="project" value="TreeGrafter"/>
</dbReference>
<dbReference type="AlphaFoldDB" id="A0A3N1XZ87"/>
<dbReference type="CDD" id="cd06267">
    <property type="entry name" value="PBP1_LacI_sugar_binding-like"/>
    <property type="match status" value="1"/>
</dbReference>
<proteinExistence type="predicted"/>
<reference evidence="5 6" key="1">
    <citation type="submission" date="2018-11" db="EMBL/GenBank/DDBJ databases">
        <title>Genomic Encyclopedia of Type Strains, Phase IV (KMG-IV): sequencing the most valuable type-strain genomes for metagenomic binning, comparative biology and taxonomic classification.</title>
        <authorList>
            <person name="Goeker M."/>
        </authorList>
    </citation>
    <scope>NUCLEOTIDE SEQUENCE [LARGE SCALE GENOMIC DNA]</scope>
    <source>
        <strain evidence="5 6">DSM 26537</strain>
    </source>
</reference>
<dbReference type="RefSeq" id="WP_123607999.1">
    <property type="nucleotide sequence ID" value="NZ_RJVG01000001.1"/>
</dbReference>
<organism evidence="5 6">
    <name type="scientific">Mobilisporobacter senegalensis</name>
    <dbReference type="NCBI Taxonomy" id="1329262"/>
    <lineage>
        <taxon>Bacteria</taxon>
        <taxon>Bacillati</taxon>
        <taxon>Bacillota</taxon>
        <taxon>Clostridia</taxon>
        <taxon>Lachnospirales</taxon>
        <taxon>Lachnospiraceae</taxon>
        <taxon>Mobilisporobacter</taxon>
    </lineage>
</organism>
<dbReference type="SMART" id="SM00354">
    <property type="entry name" value="HTH_LACI"/>
    <property type="match status" value="1"/>
</dbReference>
<dbReference type="Pfam" id="PF13377">
    <property type="entry name" value="Peripla_BP_3"/>
    <property type="match status" value="1"/>
</dbReference>
<gene>
    <name evidence="5" type="ORF">EDD66_101536</name>
</gene>
<dbReference type="Gene3D" id="1.10.260.40">
    <property type="entry name" value="lambda repressor-like DNA-binding domains"/>
    <property type="match status" value="1"/>
</dbReference>
<dbReference type="GO" id="GO:0000976">
    <property type="term" value="F:transcription cis-regulatory region binding"/>
    <property type="evidence" value="ECO:0007669"/>
    <property type="project" value="TreeGrafter"/>
</dbReference>
<dbReference type="EMBL" id="RJVG01000001">
    <property type="protein sequence ID" value="ROR31916.1"/>
    <property type="molecule type" value="Genomic_DNA"/>
</dbReference>
<dbReference type="CDD" id="cd01392">
    <property type="entry name" value="HTH_LacI"/>
    <property type="match status" value="1"/>
</dbReference>
<keyword evidence="1" id="KW-0805">Transcription regulation</keyword>
<dbReference type="PANTHER" id="PTHR30146:SF149">
    <property type="entry name" value="HTH-TYPE TRANSCRIPTIONAL REGULATOR EBGR"/>
    <property type="match status" value="1"/>
</dbReference>
<evidence type="ECO:0000256" key="1">
    <source>
        <dbReference type="ARBA" id="ARBA00023015"/>
    </source>
</evidence>
<dbReference type="SUPFAM" id="SSF53822">
    <property type="entry name" value="Periplasmic binding protein-like I"/>
    <property type="match status" value="1"/>
</dbReference>
<dbReference type="InterPro" id="IPR000843">
    <property type="entry name" value="HTH_LacI"/>
</dbReference>
<dbReference type="PRINTS" id="PR00036">
    <property type="entry name" value="HTHLACI"/>
</dbReference>
<dbReference type="PROSITE" id="PS00356">
    <property type="entry name" value="HTH_LACI_1"/>
    <property type="match status" value="1"/>
</dbReference>
<evidence type="ECO:0000313" key="6">
    <source>
        <dbReference type="Proteomes" id="UP000273083"/>
    </source>
</evidence>
<sequence length="345" mass="37995">MSITIEDIAREAGVSKATVSRVMNNTKAVSAELKEKVNQIIEKNNFKPNAFARGLITKKAQTIGVIVPDISNPVNGVLMKGINQICQSEGYTVMISESREKTEKDLLKILEDKNADGIIIISNNRDTSLSHELMNKEYPIVLIGEADKDSNSLSRISYDVYKASMEAADLITSFGHKRIGFIGIKADPDSNKFYEGFHNGLAAKNMIITDSYIQFGEHTLEAGYESMKKIHEENKDLPTAILACSDFIATGAIHYIQSIGLKVPEDISVISIGGLEYTSYLNPALTAIVIPYEEEGIMAAKLLFDKIKGGTKTSNYYIDHKIAERGSLAHCENLSSGKEMEVYLL</sequence>
<dbReference type="InterPro" id="IPR028082">
    <property type="entry name" value="Peripla_BP_I"/>
</dbReference>
<dbReference type="OrthoDB" id="9775106at2"/>
<accession>A0A3N1XZ87</accession>
<protein>
    <submittedName>
        <fullName evidence="5">LacI family transcriptional regulator</fullName>
    </submittedName>
</protein>
<evidence type="ECO:0000313" key="5">
    <source>
        <dbReference type="EMBL" id="ROR31916.1"/>
    </source>
</evidence>
<dbReference type="Gene3D" id="3.40.50.2300">
    <property type="match status" value="2"/>
</dbReference>
<dbReference type="InterPro" id="IPR046335">
    <property type="entry name" value="LacI/GalR-like_sensor"/>
</dbReference>
<dbReference type="PROSITE" id="PS50932">
    <property type="entry name" value="HTH_LACI_2"/>
    <property type="match status" value="1"/>
</dbReference>
<keyword evidence="6" id="KW-1185">Reference proteome</keyword>
<evidence type="ECO:0000256" key="3">
    <source>
        <dbReference type="ARBA" id="ARBA00023163"/>
    </source>
</evidence>
<dbReference type="Pfam" id="PF00356">
    <property type="entry name" value="LacI"/>
    <property type="match status" value="1"/>
</dbReference>
<dbReference type="Proteomes" id="UP000273083">
    <property type="component" value="Unassembled WGS sequence"/>
</dbReference>